<reference evidence="2" key="1">
    <citation type="submission" date="2017-02" db="UniProtKB">
        <authorList>
            <consortium name="WormBaseParasite"/>
        </authorList>
    </citation>
    <scope>IDENTIFICATION</scope>
</reference>
<dbReference type="WBParaSite" id="ALUE_0000013401-mRNA-1">
    <property type="protein sequence ID" value="ALUE_0000013401-mRNA-1"/>
    <property type="gene ID" value="ALUE_0000013401"/>
</dbReference>
<proteinExistence type="predicted"/>
<evidence type="ECO:0000313" key="2">
    <source>
        <dbReference type="WBParaSite" id="ALUE_0000013401-mRNA-1"/>
    </source>
</evidence>
<protein>
    <submittedName>
        <fullName evidence="2">Uncharacterized protein</fullName>
    </submittedName>
</protein>
<sequence>MSQSAVIRARYVPDVRGVNRYKHFHSPLVTETNEAGENIDKRGLSHELPYLDTGDLIRYSGRLESDVAFTLSDDDYFHSKTGSDERFVRLAIKRHHRSCHAKLSESDTLRCVSGDSASLSPGSLTCKFNSSWPSSSLRLVQVPKVNEKKGRSLSCAISHRNSDVLSTSDTTSGREMVCQRKDPVLVECAAGNDETFGTKTFGTQTSVLFC</sequence>
<keyword evidence="1" id="KW-1185">Reference proteome</keyword>
<dbReference type="AlphaFoldDB" id="A0A0M3HF39"/>
<evidence type="ECO:0000313" key="1">
    <source>
        <dbReference type="Proteomes" id="UP000036681"/>
    </source>
</evidence>
<name>A0A0M3HF39_ASCLU</name>
<accession>A0A0M3HF39</accession>
<organism evidence="1 2">
    <name type="scientific">Ascaris lumbricoides</name>
    <name type="common">Giant roundworm</name>
    <dbReference type="NCBI Taxonomy" id="6252"/>
    <lineage>
        <taxon>Eukaryota</taxon>
        <taxon>Metazoa</taxon>
        <taxon>Ecdysozoa</taxon>
        <taxon>Nematoda</taxon>
        <taxon>Chromadorea</taxon>
        <taxon>Rhabditida</taxon>
        <taxon>Spirurina</taxon>
        <taxon>Ascaridomorpha</taxon>
        <taxon>Ascaridoidea</taxon>
        <taxon>Ascarididae</taxon>
        <taxon>Ascaris</taxon>
    </lineage>
</organism>
<dbReference type="Proteomes" id="UP000036681">
    <property type="component" value="Unplaced"/>
</dbReference>